<dbReference type="SUPFAM" id="SSF58104">
    <property type="entry name" value="Methyl-accepting chemotaxis protein (MCP) signaling domain"/>
    <property type="match status" value="1"/>
</dbReference>
<dbReference type="EMBL" id="JXYS01000094">
    <property type="protein sequence ID" value="KJF16197.1"/>
    <property type="molecule type" value="Genomic_DNA"/>
</dbReference>
<dbReference type="SMART" id="SM00283">
    <property type="entry name" value="MA"/>
    <property type="match status" value="1"/>
</dbReference>
<dbReference type="RefSeq" id="WP_052606638.1">
    <property type="nucleotide sequence ID" value="NZ_JXYS01000094.1"/>
</dbReference>
<organism evidence="5 6">
    <name type="scientific">Acidithrix ferrooxidans</name>
    <dbReference type="NCBI Taxonomy" id="1280514"/>
    <lineage>
        <taxon>Bacteria</taxon>
        <taxon>Bacillati</taxon>
        <taxon>Actinomycetota</taxon>
        <taxon>Acidimicrobiia</taxon>
        <taxon>Acidimicrobiales</taxon>
        <taxon>Acidimicrobiaceae</taxon>
        <taxon>Acidithrix</taxon>
    </lineage>
</organism>
<dbReference type="Proteomes" id="UP000032360">
    <property type="component" value="Unassembled WGS sequence"/>
</dbReference>
<evidence type="ECO:0000256" key="3">
    <source>
        <dbReference type="SAM" id="MobiDB-lite"/>
    </source>
</evidence>
<gene>
    <name evidence="5" type="primary">mcp32</name>
    <name evidence="5" type="ORF">AXFE_29640</name>
</gene>
<dbReference type="PROSITE" id="PS50111">
    <property type="entry name" value="CHEMOTAXIS_TRANSDUC_2"/>
    <property type="match status" value="1"/>
</dbReference>
<dbReference type="InterPro" id="IPR004089">
    <property type="entry name" value="MCPsignal_dom"/>
</dbReference>
<dbReference type="OrthoDB" id="2489132at2"/>
<dbReference type="PANTHER" id="PTHR32089:SF112">
    <property type="entry name" value="LYSOZYME-LIKE PROTEIN-RELATED"/>
    <property type="match status" value="1"/>
</dbReference>
<dbReference type="GO" id="GO:0007165">
    <property type="term" value="P:signal transduction"/>
    <property type="evidence" value="ECO:0007669"/>
    <property type="project" value="UniProtKB-KW"/>
</dbReference>
<dbReference type="Pfam" id="PF00015">
    <property type="entry name" value="MCPsignal"/>
    <property type="match status" value="1"/>
</dbReference>
<dbReference type="PATRIC" id="fig|1280514.3.peg.3921"/>
<dbReference type="GO" id="GO:0016020">
    <property type="term" value="C:membrane"/>
    <property type="evidence" value="ECO:0007669"/>
    <property type="project" value="InterPro"/>
</dbReference>
<keyword evidence="6" id="KW-1185">Reference proteome</keyword>
<proteinExistence type="predicted"/>
<dbReference type="AlphaFoldDB" id="A0A0D8HEG3"/>
<dbReference type="PANTHER" id="PTHR32089">
    <property type="entry name" value="METHYL-ACCEPTING CHEMOTAXIS PROTEIN MCPB"/>
    <property type="match status" value="1"/>
</dbReference>
<sequence length="603" mass="65298">MTTTESRSTLSEDAPASKGLQAPSFNTRTRRPRSDKAVAALKVRRSISSDDRASSIVKPEVPEESSVEVEVDFDFQKLSFGGDLLGRGSNESCDERQVGKEGFSFGSDRFRVNRSMVDDSGSHLKNGSISGGRVVTNKVAISDDARKVKASLNRIAVTGSSLGVRIAEMAGVLEVVSSSIDDQLAEVASLGDLAEGLSVRNSGVAHSADLARGLTQNLNSRISVTKSQVDDAVGEIKQLIKWVNATSEELVRLSDVAGGIGEFTTAISRIAQQTHILALNARIEAMRSGSAGASFAVIANSIRQLADQTIKAAAESANTANLLRERIDILSKDSGTAKDRAKRAEWATTSMADAISEIESSLEDADLTVSEIAVSASESATEMREFADGIGRLSKEVADSNKELFEGRELVASAQAASNFLVNQTVNSGVKTVDYFFAHLSFDIAREIAGLFERSIRDGRISTSSLFDDNYLPIDGTLPTQYTTKYVNFTDQVLPAIQERVLEMDKRIIFCAAMDRNEYIGTHNHIYSKPQGDDVDWNAANSRNRRIFLDDVAKAAAANEDEHLIQLYRLDMGTGQFVISKDASSPIYVGGRHWGALRITYRA</sequence>
<evidence type="ECO:0000313" key="5">
    <source>
        <dbReference type="EMBL" id="KJF16197.1"/>
    </source>
</evidence>
<dbReference type="STRING" id="1280514.AXFE_29640"/>
<comment type="caution">
    <text evidence="5">The sequence shown here is derived from an EMBL/GenBank/DDBJ whole genome shotgun (WGS) entry which is preliminary data.</text>
</comment>
<feature type="compositionally biased region" description="Polar residues" evidence="3">
    <location>
        <begin position="1"/>
        <end position="11"/>
    </location>
</feature>
<feature type="region of interest" description="Disordered" evidence="3">
    <location>
        <begin position="1"/>
        <end position="59"/>
    </location>
</feature>
<evidence type="ECO:0000313" key="6">
    <source>
        <dbReference type="Proteomes" id="UP000032360"/>
    </source>
</evidence>
<dbReference type="Gene3D" id="1.10.287.950">
    <property type="entry name" value="Methyl-accepting chemotaxis protein"/>
    <property type="match status" value="1"/>
</dbReference>
<accession>A0A0D8HEG3</accession>
<evidence type="ECO:0000259" key="4">
    <source>
        <dbReference type="PROSITE" id="PS50111"/>
    </source>
</evidence>
<evidence type="ECO:0000256" key="2">
    <source>
        <dbReference type="PROSITE-ProRule" id="PRU00284"/>
    </source>
</evidence>
<protein>
    <submittedName>
        <fullName evidence="5">Methyl-accepting chemotaxis protein 3</fullName>
    </submittedName>
</protein>
<reference evidence="5 6" key="1">
    <citation type="submission" date="2015-01" db="EMBL/GenBank/DDBJ databases">
        <title>Draft genome of the acidophilic iron oxidizer Acidithrix ferrooxidans strain Py-F3.</title>
        <authorList>
            <person name="Poehlein A."/>
            <person name="Eisen S."/>
            <person name="Schloemann M."/>
            <person name="Johnson B.D."/>
            <person name="Daniel R."/>
            <person name="Muehling M."/>
        </authorList>
    </citation>
    <scope>NUCLEOTIDE SEQUENCE [LARGE SCALE GENOMIC DNA]</scope>
    <source>
        <strain evidence="5 6">Py-F3</strain>
    </source>
</reference>
<keyword evidence="1 2" id="KW-0807">Transducer</keyword>
<feature type="domain" description="Methyl-accepting transducer" evidence="4">
    <location>
        <begin position="158"/>
        <end position="394"/>
    </location>
</feature>
<name>A0A0D8HEG3_9ACTN</name>
<evidence type="ECO:0000256" key="1">
    <source>
        <dbReference type="ARBA" id="ARBA00023224"/>
    </source>
</evidence>